<dbReference type="PANTHER" id="PTHR30026">
    <property type="entry name" value="OUTER MEMBRANE PROTEIN TOLC"/>
    <property type="match status" value="1"/>
</dbReference>
<keyword evidence="4" id="KW-0812">Transmembrane</keyword>
<keyword evidence="2" id="KW-0813">Transport</keyword>
<protein>
    <recommendedName>
        <fullName evidence="8">Outer membrane efflux protein</fullName>
    </recommendedName>
</protein>
<organism evidence="7">
    <name type="scientific">bioreactor metagenome</name>
    <dbReference type="NCBI Taxonomy" id="1076179"/>
    <lineage>
        <taxon>unclassified sequences</taxon>
        <taxon>metagenomes</taxon>
        <taxon>ecological metagenomes</taxon>
    </lineage>
</organism>
<dbReference type="Gene3D" id="1.20.1600.10">
    <property type="entry name" value="Outer membrane efflux proteins (OEP)"/>
    <property type="match status" value="1"/>
</dbReference>
<keyword evidence="3" id="KW-1134">Transmembrane beta strand</keyword>
<keyword evidence="5" id="KW-0472">Membrane</keyword>
<gene>
    <name evidence="7" type="ORF">SDC9_107867</name>
</gene>
<evidence type="ECO:0000256" key="3">
    <source>
        <dbReference type="ARBA" id="ARBA00022452"/>
    </source>
</evidence>
<comment type="caution">
    <text evidence="7">The sequence shown here is derived from an EMBL/GenBank/DDBJ whole genome shotgun (WGS) entry which is preliminary data.</text>
</comment>
<keyword evidence="6" id="KW-0998">Cell outer membrane</keyword>
<dbReference type="SUPFAM" id="SSF56954">
    <property type="entry name" value="Outer membrane efflux proteins (OEP)"/>
    <property type="match status" value="1"/>
</dbReference>
<reference evidence="7" key="1">
    <citation type="submission" date="2019-08" db="EMBL/GenBank/DDBJ databases">
        <authorList>
            <person name="Kucharzyk K."/>
            <person name="Murdoch R.W."/>
            <person name="Higgins S."/>
            <person name="Loffler F."/>
        </authorList>
    </citation>
    <scope>NUCLEOTIDE SEQUENCE</scope>
</reference>
<comment type="subcellular location">
    <subcellularLocation>
        <location evidence="1">Cell outer membrane</location>
    </subcellularLocation>
</comment>
<sequence>MEEAREKIQLQITQSSYKVTESMKKQVATQDNVLQAEENLRYATEGFEAGVISSTDLLGAQTAWLSAKSEAIDASIDVKLCNLYLQKSLGTLK</sequence>
<dbReference type="GO" id="GO:0015288">
    <property type="term" value="F:porin activity"/>
    <property type="evidence" value="ECO:0007669"/>
    <property type="project" value="TreeGrafter"/>
</dbReference>
<dbReference type="AlphaFoldDB" id="A0A645BCU7"/>
<evidence type="ECO:0008006" key="8">
    <source>
        <dbReference type="Google" id="ProtNLM"/>
    </source>
</evidence>
<dbReference type="PANTHER" id="PTHR30026:SF20">
    <property type="entry name" value="OUTER MEMBRANE PROTEIN TOLC"/>
    <property type="match status" value="1"/>
</dbReference>
<accession>A0A645BCU7</accession>
<dbReference type="InterPro" id="IPR051906">
    <property type="entry name" value="TolC-like"/>
</dbReference>
<dbReference type="GO" id="GO:0015562">
    <property type="term" value="F:efflux transmembrane transporter activity"/>
    <property type="evidence" value="ECO:0007669"/>
    <property type="project" value="InterPro"/>
</dbReference>
<dbReference type="Pfam" id="PF02321">
    <property type="entry name" value="OEP"/>
    <property type="match status" value="1"/>
</dbReference>
<dbReference type="GO" id="GO:0009279">
    <property type="term" value="C:cell outer membrane"/>
    <property type="evidence" value="ECO:0007669"/>
    <property type="project" value="UniProtKB-SubCell"/>
</dbReference>
<evidence type="ECO:0000313" key="7">
    <source>
        <dbReference type="EMBL" id="MPM61013.1"/>
    </source>
</evidence>
<dbReference type="InterPro" id="IPR003423">
    <property type="entry name" value="OMP_efflux"/>
</dbReference>
<evidence type="ECO:0000256" key="5">
    <source>
        <dbReference type="ARBA" id="ARBA00023136"/>
    </source>
</evidence>
<evidence type="ECO:0000256" key="2">
    <source>
        <dbReference type="ARBA" id="ARBA00022448"/>
    </source>
</evidence>
<name>A0A645BCU7_9ZZZZ</name>
<proteinExistence type="predicted"/>
<dbReference type="EMBL" id="VSSQ01018104">
    <property type="protein sequence ID" value="MPM61013.1"/>
    <property type="molecule type" value="Genomic_DNA"/>
</dbReference>
<evidence type="ECO:0000256" key="1">
    <source>
        <dbReference type="ARBA" id="ARBA00004442"/>
    </source>
</evidence>
<evidence type="ECO:0000256" key="6">
    <source>
        <dbReference type="ARBA" id="ARBA00023237"/>
    </source>
</evidence>
<dbReference type="GO" id="GO:1990281">
    <property type="term" value="C:efflux pump complex"/>
    <property type="evidence" value="ECO:0007669"/>
    <property type="project" value="TreeGrafter"/>
</dbReference>
<evidence type="ECO:0000256" key="4">
    <source>
        <dbReference type="ARBA" id="ARBA00022692"/>
    </source>
</evidence>